<accession>A0C3F6</accession>
<reference evidence="1 2" key="1">
    <citation type="journal article" date="2006" name="Nature">
        <title>Global trends of whole-genome duplications revealed by the ciliate Paramecium tetraurelia.</title>
        <authorList>
            <consortium name="Genoscope"/>
            <person name="Aury J.-M."/>
            <person name="Jaillon O."/>
            <person name="Duret L."/>
            <person name="Noel B."/>
            <person name="Jubin C."/>
            <person name="Porcel B.M."/>
            <person name="Segurens B."/>
            <person name="Daubin V."/>
            <person name="Anthouard V."/>
            <person name="Aiach N."/>
            <person name="Arnaiz O."/>
            <person name="Billaut A."/>
            <person name="Beisson J."/>
            <person name="Blanc I."/>
            <person name="Bouhouche K."/>
            <person name="Camara F."/>
            <person name="Duharcourt S."/>
            <person name="Guigo R."/>
            <person name="Gogendeau D."/>
            <person name="Katinka M."/>
            <person name="Keller A.-M."/>
            <person name="Kissmehl R."/>
            <person name="Klotz C."/>
            <person name="Koll F."/>
            <person name="Le Moue A."/>
            <person name="Lepere C."/>
            <person name="Malinsky S."/>
            <person name="Nowacki M."/>
            <person name="Nowak J.K."/>
            <person name="Plattner H."/>
            <person name="Poulain J."/>
            <person name="Ruiz F."/>
            <person name="Serrano V."/>
            <person name="Zagulski M."/>
            <person name="Dessen P."/>
            <person name="Betermier M."/>
            <person name="Weissenbach J."/>
            <person name="Scarpelli C."/>
            <person name="Schachter V."/>
            <person name="Sperling L."/>
            <person name="Meyer E."/>
            <person name="Cohen J."/>
            <person name="Wincker P."/>
        </authorList>
    </citation>
    <scope>NUCLEOTIDE SEQUENCE [LARGE SCALE GENOMIC DNA]</scope>
    <source>
        <strain evidence="1 2">Stock d4-2</strain>
    </source>
</reference>
<evidence type="ECO:0000313" key="2">
    <source>
        <dbReference type="Proteomes" id="UP000000600"/>
    </source>
</evidence>
<sequence>MKEVIDNSKIVDGKRKRVMSANGVMYVVTKELMREQRTSVPQVQKTVVKKKEKSKEVREKSQCKNDKRVRITKSALRELIQSHFIVVDDDEEAMIQSSKTHWLEIKIDTVHHLILNLILHHHLVIEQGIFDVQIIYIYILNIDYYEQGTNEINSLSEQHGCTNQKKPLINPNIQSNRKFQRIDYKQSQPKTFKALGKVDLGFQPISLLLVRVF</sequence>
<gene>
    <name evidence="1" type="ORF">GSPATT00034802001</name>
</gene>
<evidence type="ECO:0000313" key="1">
    <source>
        <dbReference type="EMBL" id="CAK65323.1"/>
    </source>
</evidence>
<dbReference type="Proteomes" id="UP000000600">
    <property type="component" value="Unassembled WGS sequence"/>
</dbReference>
<protein>
    <submittedName>
        <fullName evidence="1">Uncharacterized protein</fullName>
    </submittedName>
</protein>
<dbReference type="EMBL" id="CT868038">
    <property type="protein sequence ID" value="CAK65323.1"/>
    <property type="molecule type" value="Genomic_DNA"/>
</dbReference>
<dbReference type="HOGENOM" id="CLU_1296555_0_0_1"/>
<proteinExistence type="predicted"/>
<dbReference type="KEGG" id="ptm:GSPATT00034802001"/>
<dbReference type="AlphaFoldDB" id="A0C3F6"/>
<dbReference type="RefSeq" id="XP_001432720.1">
    <property type="nucleotide sequence ID" value="XM_001432683.1"/>
</dbReference>
<name>A0C3F6_PARTE</name>
<dbReference type="GeneID" id="5018505"/>
<organism evidence="1 2">
    <name type="scientific">Paramecium tetraurelia</name>
    <dbReference type="NCBI Taxonomy" id="5888"/>
    <lineage>
        <taxon>Eukaryota</taxon>
        <taxon>Sar</taxon>
        <taxon>Alveolata</taxon>
        <taxon>Ciliophora</taxon>
        <taxon>Intramacronucleata</taxon>
        <taxon>Oligohymenophorea</taxon>
        <taxon>Peniculida</taxon>
        <taxon>Parameciidae</taxon>
        <taxon>Paramecium</taxon>
    </lineage>
</organism>
<dbReference type="InParanoid" id="A0C3F6"/>
<keyword evidence="2" id="KW-1185">Reference proteome</keyword>